<comment type="caution">
    <text evidence="2">The sequence shown here is derived from an EMBL/GenBank/DDBJ whole genome shotgun (WGS) entry which is preliminary data.</text>
</comment>
<keyword evidence="3" id="KW-1185">Reference proteome</keyword>
<evidence type="ECO:0000256" key="1">
    <source>
        <dbReference type="SAM" id="MobiDB-lite"/>
    </source>
</evidence>
<sequence>MLFKTKLDESIKKVSECFVNIINGRKAIRKTYANKEMVKKILNRIPKSWKAKMTNIEESKDLDILSLNKAIGSFLTYELKINHSAQETKEASKKVGVTFKSTTHEKYESSNDDDEEKDEEEEKMALFVRKFKKLNKAKRPSRRHIIKNPHHLL</sequence>
<feature type="compositionally biased region" description="Acidic residues" evidence="1">
    <location>
        <begin position="110"/>
        <end position="121"/>
    </location>
</feature>
<gene>
    <name evidence="2" type="ORF">PVK06_017456</name>
</gene>
<evidence type="ECO:0000313" key="2">
    <source>
        <dbReference type="EMBL" id="KAK5833605.1"/>
    </source>
</evidence>
<name>A0ABR0Q2P7_GOSAR</name>
<proteinExistence type="predicted"/>
<dbReference type="Proteomes" id="UP001358586">
    <property type="component" value="Chromosome 5"/>
</dbReference>
<dbReference type="Pfam" id="PF14223">
    <property type="entry name" value="Retrotran_gag_2"/>
    <property type="match status" value="1"/>
</dbReference>
<evidence type="ECO:0008006" key="4">
    <source>
        <dbReference type="Google" id="ProtNLM"/>
    </source>
</evidence>
<dbReference type="EMBL" id="JARKNE010000005">
    <property type="protein sequence ID" value="KAK5833605.1"/>
    <property type="molecule type" value="Genomic_DNA"/>
</dbReference>
<evidence type="ECO:0000313" key="3">
    <source>
        <dbReference type="Proteomes" id="UP001358586"/>
    </source>
</evidence>
<organism evidence="2 3">
    <name type="scientific">Gossypium arboreum</name>
    <name type="common">Tree cotton</name>
    <name type="synonym">Gossypium nanking</name>
    <dbReference type="NCBI Taxonomy" id="29729"/>
    <lineage>
        <taxon>Eukaryota</taxon>
        <taxon>Viridiplantae</taxon>
        <taxon>Streptophyta</taxon>
        <taxon>Embryophyta</taxon>
        <taxon>Tracheophyta</taxon>
        <taxon>Spermatophyta</taxon>
        <taxon>Magnoliopsida</taxon>
        <taxon>eudicotyledons</taxon>
        <taxon>Gunneridae</taxon>
        <taxon>Pentapetalae</taxon>
        <taxon>rosids</taxon>
        <taxon>malvids</taxon>
        <taxon>Malvales</taxon>
        <taxon>Malvaceae</taxon>
        <taxon>Malvoideae</taxon>
        <taxon>Gossypium</taxon>
    </lineage>
</organism>
<accession>A0ABR0Q2P7</accession>
<feature type="region of interest" description="Disordered" evidence="1">
    <location>
        <begin position="86"/>
        <end position="121"/>
    </location>
</feature>
<protein>
    <recommendedName>
        <fullName evidence="4">UBN2 domain-containing protein</fullName>
    </recommendedName>
</protein>
<reference evidence="2 3" key="1">
    <citation type="submission" date="2023-03" db="EMBL/GenBank/DDBJ databases">
        <title>WGS of Gossypium arboreum.</title>
        <authorList>
            <person name="Yu D."/>
        </authorList>
    </citation>
    <scope>NUCLEOTIDE SEQUENCE [LARGE SCALE GENOMIC DNA]</scope>
    <source>
        <tissue evidence="2">Leaf</tissue>
    </source>
</reference>